<organism evidence="6 7">
    <name type="scientific">Carboxydocella sporoproducens DSM 16521</name>
    <dbReference type="NCBI Taxonomy" id="1121270"/>
    <lineage>
        <taxon>Bacteria</taxon>
        <taxon>Bacillati</taxon>
        <taxon>Bacillota</taxon>
        <taxon>Clostridia</taxon>
        <taxon>Eubacteriales</taxon>
        <taxon>Clostridiales Family XVI. Incertae Sedis</taxon>
        <taxon>Carboxydocella</taxon>
    </lineage>
</organism>
<dbReference type="InterPro" id="IPR036588">
    <property type="entry name" value="CobH/CbiC_sf"/>
</dbReference>
<keyword evidence="7" id="KW-1185">Reference proteome</keyword>
<dbReference type="SUPFAM" id="SSF63965">
    <property type="entry name" value="Precorrin-8X methylmutase CbiC/CobH"/>
    <property type="match status" value="1"/>
</dbReference>
<dbReference type="AlphaFoldDB" id="A0A1T4LSL2"/>
<accession>A0A1T4LSL2</accession>
<evidence type="ECO:0000313" key="6">
    <source>
        <dbReference type="EMBL" id="SJZ57508.1"/>
    </source>
</evidence>
<evidence type="ECO:0000256" key="4">
    <source>
        <dbReference type="ARBA" id="ARBA00023235"/>
    </source>
</evidence>
<dbReference type="GO" id="GO:0009236">
    <property type="term" value="P:cobalamin biosynthetic process"/>
    <property type="evidence" value="ECO:0007669"/>
    <property type="project" value="UniProtKB-UniPathway"/>
</dbReference>
<protein>
    <submittedName>
        <fullName evidence="6">Precorrin-8X methylmutase</fullName>
    </submittedName>
</protein>
<dbReference type="PANTHER" id="PTHR43588">
    <property type="entry name" value="COBALT-PRECORRIN-8 METHYLMUTASE"/>
    <property type="match status" value="1"/>
</dbReference>
<dbReference type="EMBL" id="FUXM01000002">
    <property type="protein sequence ID" value="SJZ57508.1"/>
    <property type="molecule type" value="Genomic_DNA"/>
</dbReference>
<sequence>MNNNFFLQQPELIEQKSMEIIENSVDLSNFNEQEKVIARRLIHATGDLGIASEIVIHPQAITTAKACFARKTRIITDVAMVKSGISPAKLSRYDIEVKTLIHDNNVHQLAREKRITRAMAAIELTKTEWAGEIVAIGNAPTALFHLLDLIAKGAPAPALIIGIPVGFVGAAESKEALIAQGQVPFITVRGTKGGSPMAAAAINALLTL</sequence>
<proteinExistence type="inferred from homology"/>
<dbReference type="InterPro" id="IPR003722">
    <property type="entry name" value="Cbl_synth_CobH/CbiC"/>
</dbReference>
<evidence type="ECO:0000256" key="2">
    <source>
        <dbReference type="ARBA" id="ARBA00009774"/>
    </source>
</evidence>
<gene>
    <name evidence="6" type="ORF">SAMN02745885_00281</name>
</gene>
<reference evidence="7" key="1">
    <citation type="submission" date="2017-02" db="EMBL/GenBank/DDBJ databases">
        <authorList>
            <person name="Varghese N."/>
            <person name="Submissions S."/>
        </authorList>
    </citation>
    <scope>NUCLEOTIDE SEQUENCE [LARGE SCALE GENOMIC DNA]</scope>
    <source>
        <strain evidence="7">DSM 16521</strain>
    </source>
</reference>
<evidence type="ECO:0000259" key="5">
    <source>
        <dbReference type="Pfam" id="PF02570"/>
    </source>
</evidence>
<keyword evidence="4" id="KW-0413">Isomerase</keyword>
<name>A0A1T4LSL2_9FIRM</name>
<comment type="pathway">
    <text evidence="1">Cofactor biosynthesis; adenosylcobalamin biosynthesis.</text>
</comment>
<evidence type="ECO:0000313" key="7">
    <source>
        <dbReference type="Proteomes" id="UP000189933"/>
    </source>
</evidence>
<dbReference type="Pfam" id="PF02570">
    <property type="entry name" value="CbiC"/>
    <property type="match status" value="1"/>
</dbReference>
<dbReference type="OrthoDB" id="9780708at2"/>
<dbReference type="RefSeq" id="WP_078664435.1">
    <property type="nucleotide sequence ID" value="NZ_FUXM01000002.1"/>
</dbReference>
<keyword evidence="3" id="KW-0169">Cobalamin biosynthesis</keyword>
<dbReference type="UniPathway" id="UPA00148"/>
<feature type="domain" description="Cobalamin biosynthesis precorrin-8X methylmutase CobH/CbiC" evidence="5">
    <location>
        <begin position="13"/>
        <end position="207"/>
    </location>
</feature>
<dbReference type="Gene3D" id="3.40.50.10230">
    <property type="entry name" value="Cobalamin biosynthesis CobH/CbiC, precorrin-8X methylmutase"/>
    <property type="match status" value="1"/>
</dbReference>
<evidence type="ECO:0000256" key="1">
    <source>
        <dbReference type="ARBA" id="ARBA00004953"/>
    </source>
</evidence>
<dbReference type="GO" id="GO:0016993">
    <property type="term" value="F:precorrin-8X methylmutase activity"/>
    <property type="evidence" value="ECO:0007669"/>
    <property type="project" value="InterPro"/>
</dbReference>
<dbReference type="PANTHER" id="PTHR43588:SF1">
    <property type="entry name" value="COBALT-PRECORRIN-8 METHYLMUTASE"/>
    <property type="match status" value="1"/>
</dbReference>
<comment type="similarity">
    <text evidence="2">Belongs to the CobH/CbiC family.</text>
</comment>
<evidence type="ECO:0000256" key="3">
    <source>
        <dbReference type="ARBA" id="ARBA00022573"/>
    </source>
</evidence>
<dbReference type="Proteomes" id="UP000189933">
    <property type="component" value="Unassembled WGS sequence"/>
</dbReference>